<reference evidence="1 2" key="1">
    <citation type="submission" date="2018-01" db="EMBL/GenBank/DDBJ databases">
        <title>Genomic Encyclopedia of Archaeal and Bacterial Type Strains, Phase II (KMG-II): from individual species to whole genera.</title>
        <authorList>
            <person name="Goeker M."/>
        </authorList>
    </citation>
    <scope>NUCLEOTIDE SEQUENCE [LARGE SCALE GENOMIC DNA]</scope>
    <source>
        <strain evidence="1 2">DSM 17023</strain>
    </source>
</reference>
<organism evidence="1 2">
    <name type="scientific">Roseibium marinum</name>
    <dbReference type="NCBI Taxonomy" id="281252"/>
    <lineage>
        <taxon>Bacteria</taxon>
        <taxon>Pseudomonadati</taxon>
        <taxon>Pseudomonadota</taxon>
        <taxon>Alphaproteobacteria</taxon>
        <taxon>Hyphomicrobiales</taxon>
        <taxon>Stappiaceae</taxon>
        <taxon>Roseibium</taxon>
    </lineage>
</organism>
<dbReference type="Proteomes" id="UP000236959">
    <property type="component" value="Unassembled WGS sequence"/>
</dbReference>
<name>A0A2S3UJU0_9HYPH</name>
<proteinExistence type="predicted"/>
<dbReference type="AlphaFoldDB" id="A0A2S3UJU0"/>
<protein>
    <submittedName>
        <fullName evidence="1">Uncharacterized protein</fullName>
    </submittedName>
</protein>
<keyword evidence="2" id="KW-1185">Reference proteome</keyword>
<accession>A0A2S3UJU0</accession>
<sequence length="575" mass="64988">MRYFSRNVFTHTVTTAALVLGLWSVTETGKALAEQDPALVIVDKAILKQSGLTFKSTLKHILRGDRPVEDVTDADAEQFLQSLLMSFGATNFPGMQASLPLATLQPQDLLDSRSSDNGGSPYALRLSAVFFRPDLAPKNFKDCGEFRIVYSFDKPVSEHPDGRNSKKGLVKRFFLIFETRPQFPFGSEIKDTKQERVAACQILARQWADFRAAQSAPMAEEKKTEIAETLNRFFYDTMHATATGNFSRAMRADHLAGHSGTPLGQIRGNFRTTELLDGTKTLVWQLREWLVYEDPSGMMRFQPAPTKDSPLKALFRNDRGPNTLGAKFKDHLFKKLASDLQSPTIKSVSDDLLQCRDFRKQPSGRFKDTYLVNALGTIEVDRDFLTFQDSSEPDPMDELFKRRRGEFYTTWQRAIAFTGSVPTMNETHLLKRAQALTCAGCHHSSADETIGQGMEAFSWPPPLDRFVHVREPNKEEGSDTSRLSTALVNYFLKFRTCVLDTLLAANPANFVQIAALSNTEKELEDKIRLQRDVVSEAEHSNLRLVDFDKYFAEILLLRQYLHSQTGAFVARRRSH</sequence>
<evidence type="ECO:0000313" key="2">
    <source>
        <dbReference type="Proteomes" id="UP000236959"/>
    </source>
</evidence>
<gene>
    <name evidence="1" type="ORF">CLV41_11912</name>
</gene>
<comment type="caution">
    <text evidence="1">The sequence shown here is derived from an EMBL/GenBank/DDBJ whole genome shotgun (WGS) entry which is preliminary data.</text>
</comment>
<evidence type="ECO:0000313" key="1">
    <source>
        <dbReference type="EMBL" id="POF27931.1"/>
    </source>
</evidence>
<dbReference type="EMBL" id="PPCN01000019">
    <property type="protein sequence ID" value="POF27931.1"/>
    <property type="molecule type" value="Genomic_DNA"/>
</dbReference>